<feature type="binding site" evidence="8">
    <location>
        <position position="405"/>
    </location>
    <ligand>
        <name>Zn(2+)</name>
        <dbReference type="ChEBI" id="CHEBI:29105"/>
        <label>2</label>
    </ligand>
</feature>
<evidence type="ECO:0000256" key="8">
    <source>
        <dbReference type="HAMAP-Rule" id="MF_00983"/>
    </source>
</evidence>
<dbReference type="PANTHER" id="PTHR30580">
    <property type="entry name" value="PRIMOSOMAL PROTEIN N"/>
    <property type="match status" value="1"/>
</dbReference>
<feature type="binding site" evidence="8">
    <location>
        <position position="387"/>
    </location>
    <ligand>
        <name>Zn(2+)</name>
        <dbReference type="ChEBI" id="CHEBI:29105"/>
        <label>2</label>
    </ligand>
</feature>
<dbReference type="Gene3D" id="3.40.1440.60">
    <property type="entry name" value="PriA, 3(prime) DNA-binding domain"/>
    <property type="match status" value="1"/>
</dbReference>
<dbReference type="HAMAP" id="MF_00983">
    <property type="entry name" value="PriA"/>
    <property type="match status" value="1"/>
</dbReference>
<keyword evidence="6 8" id="KW-0067">ATP-binding</keyword>
<dbReference type="GO" id="GO:0006269">
    <property type="term" value="P:DNA replication, synthesis of primer"/>
    <property type="evidence" value="ECO:0007669"/>
    <property type="project" value="UniProtKB-KW"/>
</dbReference>
<dbReference type="EMBL" id="RZNB01000002">
    <property type="protein sequence ID" value="RWZ51719.1"/>
    <property type="molecule type" value="Genomic_DNA"/>
</dbReference>
<keyword evidence="3 8" id="KW-0479">Metal-binding</keyword>
<evidence type="ECO:0000256" key="4">
    <source>
        <dbReference type="ARBA" id="ARBA00022741"/>
    </source>
</evidence>
<comment type="similarity">
    <text evidence="8">Belongs to the helicase family. PriA subfamily.</text>
</comment>
<dbReference type="InterPro" id="IPR041222">
    <property type="entry name" value="PriA_3primeBD"/>
</dbReference>
<feature type="binding site" evidence="8">
    <location>
        <position position="414"/>
    </location>
    <ligand>
        <name>Zn(2+)</name>
        <dbReference type="ChEBI" id="CHEBI:29105"/>
        <label>1</label>
    </ligand>
</feature>
<comment type="caution">
    <text evidence="10">The sequence shown here is derived from an EMBL/GenBank/DDBJ whole genome shotgun (WGS) entry which is preliminary data.</text>
</comment>
<dbReference type="AlphaFoldDB" id="A0A444PV18"/>
<dbReference type="InterPro" id="IPR005259">
    <property type="entry name" value="PriA"/>
</dbReference>
<proteinExistence type="inferred from homology"/>
<keyword evidence="7 8" id="KW-0238">DNA-binding</keyword>
<dbReference type="GO" id="GO:0008270">
    <property type="term" value="F:zinc ion binding"/>
    <property type="evidence" value="ECO:0007669"/>
    <property type="project" value="UniProtKB-UniRule"/>
</dbReference>
<organism evidence="10 11">
    <name type="scientific">Labedella phragmitis</name>
    <dbReference type="NCBI Taxonomy" id="2498849"/>
    <lineage>
        <taxon>Bacteria</taxon>
        <taxon>Bacillati</taxon>
        <taxon>Actinomycetota</taxon>
        <taxon>Actinomycetes</taxon>
        <taxon>Micrococcales</taxon>
        <taxon>Microbacteriaceae</taxon>
        <taxon>Labedella</taxon>
    </lineage>
</organism>
<dbReference type="RefSeq" id="WP_128494434.1">
    <property type="nucleotide sequence ID" value="NZ_RZNB01000002.1"/>
</dbReference>
<feature type="binding site" evidence="8">
    <location>
        <position position="402"/>
    </location>
    <ligand>
        <name>Zn(2+)</name>
        <dbReference type="ChEBI" id="CHEBI:29105"/>
        <label>2</label>
    </ligand>
</feature>
<comment type="caution">
    <text evidence="8">As this protein does not have any detectable helicase domains, it probably does not have helicase activity.</text>
</comment>
<evidence type="ECO:0000256" key="3">
    <source>
        <dbReference type="ARBA" id="ARBA00022723"/>
    </source>
</evidence>
<dbReference type="InterPro" id="IPR027417">
    <property type="entry name" value="P-loop_NTPase"/>
</dbReference>
<evidence type="ECO:0000259" key="9">
    <source>
        <dbReference type="Pfam" id="PF17764"/>
    </source>
</evidence>
<keyword evidence="2 8" id="KW-0235">DNA replication</keyword>
<comment type="function">
    <text evidence="8">Initiates the restart of stalled replication forks, which reloads the replicative helicase on sites other than the origin of replication. Recognizes and binds to abandoned replication forks and remodels them to uncover a helicase loading site. Promotes assembly of the primosome at these replication forks.</text>
</comment>
<dbReference type="InterPro" id="IPR042115">
    <property type="entry name" value="PriA_3primeBD_sf"/>
</dbReference>
<feature type="binding site" evidence="8">
    <location>
        <position position="378"/>
    </location>
    <ligand>
        <name>Zn(2+)</name>
        <dbReference type="ChEBI" id="CHEBI:29105"/>
        <label>1</label>
    </ligand>
</feature>
<accession>A0A444PV18</accession>
<keyword evidence="11" id="KW-1185">Reference proteome</keyword>
<dbReference type="GO" id="GO:0005524">
    <property type="term" value="F:ATP binding"/>
    <property type="evidence" value="ECO:0007669"/>
    <property type="project" value="UniProtKB-UniRule"/>
</dbReference>
<sequence length="649" mass="67545">MAAPVARVVIDSPLPQLDHLFDYAVPREMEGVVPGVRVRVPLRTAGRVADAFVVEVADESEHGGALSPLDALVSTVPVLSTEVWTLARAVADRVAGTASDVLRLAVPKRQVRVEKAYVAAGSPSVPPSPVGAVPTAGYAGADLDEGIAGGGRFALDAVPTLARLPDGGSVGSWAVTAARLAANTAARGRQTIVSVPDHRDLDQLEAALSAIGVADIVLRFDAAQPPAERYRAFLASLGDGPHIVIGNRSALYAPASRLGLVVVVDDGDPLHREPLAPYAHSRDVALVRQSQSGAALVLLSHARSVDAERLVELEYLTPVSPSPSVRPRVVLAEDPPGEASSRIPATAWALAREGLAAGPVLVQVARPGYAPVVACASCGTAATCARCHGPLGVRRRGQAPQCGVCGAVAAPWRCDVCDGTSLRLVSRGSGRTAEELGRAFPGARVIVADGEHRVLTLPDTPALVVATRGAEPVAAGGYRAVLLLDGERMLARESLTIAEDALRWWSNAAALAAPRAPVVLAGVSGPLAQAFAGWNHASFAARELADRRTLGFPPSVRTATVTGPVDAVAAAVEALDGIAIRDVLGPTPVDEGGVRSIVRFDYRVGADVARELRAVLIRNATARRRPVAGRPQRAVPSLRLHFDDPEVWT</sequence>
<keyword evidence="1 8" id="KW-0639">Primosome</keyword>
<gene>
    <name evidence="8" type="primary">priA</name>
    <name evidence="10" type="ORF">ELQ90_06380</name>
</gene>
<dbReference type="GO" id="GO:0006270">
    <property type="term" value="P:DNA replication initiation"/>
    <property type="evidence" value="ECO:0007669"/>
    <property type="project" value="TreeGrafter"/>
</dbReference>
<dbReference type="PANTHER" id="PTHR30580:SF0">
    <property type="entry name" value="PRIMOSOMAL PROTEIN N"/>
    <property type="match status" value="1"/>
</dbReference>
<feature type="domain" description="Primosomal protein N' 3' DNA-binding" evidence="9">
    <location>
        <begin position="7"/>
        <end position="107"/>
    </location>
</feature>
<comment type="cofactor">
    <cofactor evidence="8">
        <name>Zn(2+)</name>
        <dbReference type="ChEBI" id="CHEBI:29105"/>
    </cofactor>
    <text evidence="8">Binds 2 zinc ions per subunit.</text>
</comment>
<keyword evidence="5 8" id="KW-0862">Zinc</keyword>
<feature type="binding site" evidence="8">
    <location>
        <position position="417"/>
    </location>
    <ligand>
        <name>Zn(2+)</name>
        <dbReference type="ChEBI" id="CHEBI:29105"/>
        <label>1</label>
    </ligand>
</feature>
<name>A0A444PV18_9MICO</name>
<protein>
    <recommendedName>
        <fullName evidence="8">Probable replication restart protein PriA</fullName>
    </recommendedName>
    <alternativeName>
        <fullName evidence="8">Putative ATP-dependent DNA helicase PriA</fullName>
    </alternativeName>
</protein>
<evidence type="ECO:0000256" key="5">
    <source>
        <dbReference type="ARBA" id="ARBA00022833"/>
    </source>
</evidence>
<dbReference type="Gene3D" id="3.40.50.300">
    <property type="entry name" value="P-loop containing nucleotide triphosphate hydrolases"/>
    <property type="match status" value="1"/>
</dbReference>
<comment type="subunit">
    <text evidence="8">Component of the replication restart primosome.</text>
</comment>
<dbReference type="GO" id="GO:0006302">
    <property type="term" value="P:double-strand break repair"/>
    <property type="evidence" value="ECO:0007669"/>
    <property type="project" value="InterPro"/>
</dbReference>
<feature type="binding site" evidence="8">
    <location>
        <position position="375"/>
    </location>
    <ligand>
        <name>Zn(2+)</name>
        <dbReference type="ChEBI" id="CHEBI:29105"/>
        <label>1</label>
    </ligand>
</feature>
<dbReference type="Proteomes" id="UP000288547">
    <property type="component" value="Unassembled WGS sequence"/>
</dbReference>
<evidence type="ECO:0000313" key="10">
    <source>
        <dbReference type="EMBL" id="RWZ51719.1"/>
    </source>
</evidence>
<dbReference type="Pfam" id="PF17764">
    <property type="entry name" value="PriA_3primeBD"/>
    <property type="match status" value="1"/>
</dbReference>
<evidence type="ECO:0000313" key="11">
    <source>
        <dbReference type="Proteomes" id="UP000288547"/>
    </source>
</evidence>
<keyword evidence="4 8" id="KW-0547">Nucleotide-binding</keyword>
<dbReference type="GO" id="GO:0003677">
    <property type="term" value="F:DNA binding"/>
    <property type="evidence" value="ECO:0007669"/>
    <property type="project" value="UniProtKB-UniRule"/>
</dbReference>
<dbReference type="GO" id="GO:0043138">
    <property type="term" value="F:3'-5' DNA helicase activity"/>
    <property type="evidence" value="ECO:0007669"/>
    <property type="project" value="TreeGrafter"/>
</dbReference>
<evidence type="ECO:0000256" key="1">
    <source>
        <dbReference type="ARBA" id="ARBA00022515"/>
    </source>
</evidence>
<feature type="binding site" evidence="8">
    <location>
        <position position="384"/>
    </location>
    <ligand>
        <name>Zn(2+)</name>
        <dbReference type="ChEBI" id="CHEBI:29105"/>
        <label>2</label>
    </ligand>
</feature>
<dbReference type="OrthoDB" id="3177118at2"/>
<dbReference type="GO" id="GO:1990077">
    <property type="term" value="C:primosome complex"/>
    <property type="evidence" value="ECO:0007669"/>
    <property type="project" value="UniProtKB-UniRule"/>
</dbReference>
<evidence type="ECO:0000256" key="7">
    <source>
        <dbReference type="ARBA" id="ARBA00023125"/>
    </source>
</evidence>
<evidence type="ECO:0000256" key="2">
    <source>
        <dbReference type="ARBA" id="ARBA00022705"/>
    </source>
</evidence>
<reference evidence="10 11" key="1">
    <citation type="submission" date="2018-12" db="EMBL/GenBank/DDBJ databases">
        <authorList>
            <person name="Li F."/>
        </authorList>
    </citation>
    <scope>NUCLEOTIDE SEQUENCE [LARGE SCALE GENOMIC DNA]</scope>
    <source>
        <strain evidence="10 11">11W25H-1</strain>
    </source>
</reference>
<dbReference type="GO" id="GO:0006310">
    <property type="term" value="P:DNA recombination"/>
    <property type="evidence" value="ECO:0007669"/>
    <property type="project" value="InterPro"/>
</dbReference>
<evidence type="ECO:0000256" key="6">
    <source>
        <dbReference type="ARBA" id="ARBA00022840"/>
    </source>
</evidence>